<evidence type="ECO:0000256" key="1">
    <source>
        <dbReference type="ARBA" id="ARBA00004328"/>
    </source>
</evidence>
<evidence type="ECO:0000259" key="7">
    <source>
        <dbReference type="Pfam" id="PF05065"/>
    </source>
</evidence>
<dbReference type="NCBIfam" id="TIGR01543">
    <property type="entry name" value="proheadase_HK97"/>
    <property type="match status" value="1"/>
</dbReference>
<evidence type="ECO:0000313" key="8">
    <source>
        <dbReference type="EMBL" id="KRM52345.1"/>
    </source>
</evidence>
<dbReference type="Proteomes" id="UP000051291">
    <property type="component" value="Unassembled WGS sequence"/>
</dbReference>
<feature type="region of interest" description="Disordered" evidence="5">
    <location>
        <begin position="237"/>
        <end position="310"/>
    </location>
</feature>
<evidence type="ECO:0000259" key="6">
    <source>
        <dbReference type="Pfam" id="PF04586"/>
    </source>
</evidence>
<dbReference type="Pfam" id="PF04586">
    <property type="entry name" value="Peptidase_S78"/>
    <property type="match status" value="1"/>
</dbReference>
<dbReference type="GO" id="GO:0008233">
    <property type="term" value="F:peptidase activity"/>
    <property type="evidence" value="ECO:0007669"/>
    <property type="project" value="UniProtKB-KW"/>
</dbReference>
<sequence>MPKVAEKADIRTINNHIRATKNNDNEHIIEGKAIVFNQQSEYMGFYEIIKPEAVENIDWSKTLLLYDHEFSNILARVDAKNLTINVKEDGVYFQATLNNSTLANDVYNDIKSGNVKGCSFGFNIAEGGDDWDFTDDGTPLHIVTKIETIPELSLTPVPAYTQTSASVVRHLENIKEVRKMAKEEKEIKNEEKPVEEPKAEKKDEPKAEKEVKAKVSVNTDDLMAAIQSAKELLEQVKAVKGSDKPKEEKVEEPKEEKSKEEKRACDKKEAKRAEKEKEEVPEDENLGKDVIENEKIKEPKKDEKGSEKIGGKKDMTQILKEKDENKKSEEVRNFEAFLKGETRALTDGFKETPDGQAVIPSEVLSMQKQPNDPSQLEGYVNKVQVTAPAGRLPILQKATAVLATAQELQENPNIANATINKVTYELSTYRGSLPISKEMISDYPDISSVLSDYVQEVRKQTAQKAIGAVLQTATAESVSDLDGIKALSNKLIPYGDDVKFVVTASMFNVIDTMKDAEGRYLLHDDITTASGKTLFGHELIVVPDTILGSDGDTKFFVGSLKGFVLEAYKDDMSVNWTENQYFEQVLGVYVRMNIVKADEKAGYFGTFTAPKAVSASAGK</sequence>
<dbReference type="InterPro" id="IPR006433">
    <property type="entry name" value="Prohead_protease"/>
</dbReference>
<dbReference type="STRING" id="1423820.FC64_GL000771"/>
<evidence type="ECO:0000256" key="3">
    <source>
        <dbReference type="ARBA" id="ARBA00022670"/>
    </source>
</evidence>
<name>A0A0R1ZL30_9LACO</name>
<accession>A0A0R1ZL30</accession>
<evidence type="ECO:0000256" key="2">
    <source>
        <dbReference type="ARBA" id="ARBA00022612"/>
    </source>
</evidence>
<dbReference type="AlphaFoldDB" id="A0A0R1ZL30"/>
<dbReference type="EMBL" id="AYYZ01000025">
    <property type="protein sequence ID" value="KRM52345.1"/>
    <property type="molecule type" value="Genomic_DNA"/>
</dbReference>
<feature type="compositionally biased region" description="Basic and acidic residues" evidence="5">
    <location>
        <begin position="240"/>
        <end position="278"/>
    </location>
</feature>
<evidence type="ECO:0000256" key="5">
    <source>
        <dbReference type="SAM" id="MobiDB-lite"/>
    </source>
</evidence>
<organism evidence="8 9">
    <name type="scientific">Ligilactobacillus araffinosus DSM 20653</name>
    <dbReference type="NCBI Taxonomy" id="1423820"/>
    <lineage>
        <taxon>Bacteria</taxon>
        <taxon>Bacillati</taxon>
        <taxon>Bacillota</taxon>
        <taxon>Bacilli</taxon>
        <taxon>Lactobacillales</taxon>
        <taxon>Lactobacillaceae</taxon>
        <taxon>Ligilactobacillus</taxon>
    </lineage>
</organism>
<feature type="domain" description="Phage capsid-like C-terminal" evidence="7">
    <location>
        <begin position="367"/>
        <end position="582"/>
    </location>
</feature>
<comment type="subcellular location">
    <subcellularLocation>
        <location evidence="1">Virion</location>
    </subcellularLocation>
</comment>
<feature type="region of interest" description="Disordered" evidence="5">
    <location>
        <begin position="183"/>
        <end position="213"/>
    </location>
</feature>
<dbReference type="InterPro" id="IPR054612">
    <property type="entry name" value="Phage_capsid-like_C"/>
</dbReference>
<gene>
    <name evidence="8" type="ORF">FC64_GL000771</name>
</gene>
<dbReference type="Pfam" id="PF05065">
    <property type="entry name" value="Phage_capsid"/>
    <property type="match status" value="1"/>
</dbReference>
<dbReference type="SUPFAM" id="SSF56563">
    <property type="entry name" value="Major capsid protein gp5"/>
    <property type="match status" value="1"/>
</dbReference>
<feature type="compositionally biased region" description="Basic and acidic residues" evidence="5">
    <location>
        <begin position="285"/>
        <end position="310"/>
    </location>
</feature>
<dbReference type="PATRIC" id="fig|1423820.4.peg.784"/>
<dbReference type="NCBIfam" id="TIGR01554">
    <property type="entry name" value="major_cap_HK97"/>
    <property type="match status" value="1"/>
</dbReference>
<evidence type="ECO:0000313" key="9">
    <source>
        <dbReference type="Proteomes" id="UP000051291"/>
    </source>
</evidence>
<keyword evidence="3 8" id="KW-0645">Protease</keyword>
<keyword evidence="4" id="KW-0378">Hydrolase</keyword>
<reference evidence="8 9" key="1">
    <citation type="journal article" date="2015" name="Genome Announc.">
        <title>Expanding the biotechnology potential of lactobacilli through comparative genomics of 213 strains and associated genera.</title>
        <authorList>
            <person name="Sun Z."/>
            <person name="Harris H.M."/>
            <person name="McCann A."/>
            <person name="Guo C."/>
            <person name="Argimon S."/>
            <person name="Zhang W."/>
            <person name="Yang X."/>
            <person name="Jeffery I.B."/>
            <person name="Cooney J.C."/>
            <person name="Kagawa T.F."/>
            <person name="Liu W."/>
            <person name="Song Y."/>
            <person name="Salvetti E."/>
            <person name="Wrobel A."/>
            <person name="Rasinkangas P."/>
            <person name="Parkhill J."/>
            <person name="Rea M.C."/>
            <person name="O'Sullivan O."/>
            <person name="Ritari J."/>
            <person name="Douillard F.P."/>
            <person name="Paul Ross R."/>
            <person name="Yang R."/>
            <person name="Briner A.E."/>
            <person name="Felis G.E."/>
            <person name="de Vos W.M."/>
            <person name="Barrangou R."/>
            <person name="Klaenhammer T.R."/>
            <person name="Caufield P.W."/>
            <person name="Cui Y."/>
            <person name="Zhang H."/>
            <person name="O'Toole P.W."/>
        </authorList>
    </citation>
    <scope>NUCLEOTIDE SEQUENCE [LARGE SCALE GENOMIC DNA]</scope>
    <source>
        <strain evidence="8 9">DSM 20653</strain>
    </source>
</reference>
<dbReference type="GO" id="GO:0006508">
    <property type="term" value="P:proteolysis"/>
    <property type="evidence" value="ECO:0007669"/>
    <property type="project" value="UniProtKB-KW"/>
</dbReference>
<feature type="domain" description="Prohead serine protease" evidence="6">
    <location>
        <begin position="18"/>
        <end position="175"/>
    </location>
</feature>
<dbReference type="RefSeq" id="WP_057906697.1">
    <property type="nucleotide sequence ID" value="NZ_AYYZ01000025.1"/>
</dbReference>
<keyword evidence="9" id="KW-1185">Reference proteome</keyword>
<comment type="caution">
    <text evidence="8">The sequence shown here is derived from an EMBL/GenBank/DDBJ whole genome shotgun (WGS) entry which is preliminary data.</text>
</comment>
<keyword evidence="2" id="KW-1188">Viral release from host cell</keyword>
<dbReference type="InterPro" id="IPR054613">
    <property type="entry name" value="Peptidase_S78_dom"/>
</dbReference>
<protein>
    <submittedName>
        <fullName evidence="8">Phage-related prohead protease</fullName>
    </submittedName>
</protein>
<proteinExistence type="predicted"/>
<dbReference type="InterPro" id="IPR024455">
    <property type="entry name" value="Phage_capsid"/>
</dbReference>
<evidence type="ECO:0000256" key="4">
    <source>
        <dbReference type="ARBA" id="ARBA00022801"/>
    </source>
</evidence>